<keyword evidence="2" id="KW-0131">Cell cycle</keyword>
<name>A0A238U6X9_9FLAO</name>
<dbReference type="RefSeq" id="WP_231970251.1">
    <property type="nucleotide sequence ID" value="NZ_LT899436.1"/>
</dbReference>
<dbReference type="EMBL" id="LT899436">
    <property type="protein sequence ID" value="SNR14766.1"/>
    <property type="molecule type" value="Genomic_DNA"/>
</dbReference>
<keyword evidence="1" id="KW-1133">Transmembrane helix</keyword>
<dbReference type="KEGG" id="tje:TJEJU_1005"/>
<keyword evidence="2" id="KW-0132">Cell division</keyword>
<evidence type="ECO:0000256" key="1">
    <source>
        <dbReference type="SAM" id="Phobius"/>
    </source>
</evidence>
<protein>
    <submittedName>
        <fullName evidence="2">Cell division protein FtsQ</fullName>
    </submittedName>
</protein>
<organism evidence="2 3">
    <name type="scientific">Tenacibaculum jejuense</name>
    <dbReference type="NCBI Taxonomy" id="584609"/>
    <lineage>
        <taxon>Bacteria</taxon>
        <taxon>Pseudomonadati</taxon>
        <taxon>Bacteroidota</taxon>
        <taxon>Flavobacteriia</taxon>
        <taxon>Flavobacteriales</taxon>
        <taxon>Flavobacteriaceae</taxon>
        <taxon>Tenacibaculum</taxon>
    </lineage>
</organism>
<keyword evidence="1" id="KW-0812">Transmembrane</keyword>
<gene>
    <name evidence="2" type="primary">ftsQ</name>
    <name evidence="2" type="ORF">TJEJU_1005</name>
</gene>
<accession>A0A238U6X9</accession>
<keyword evidence="1" id="KW-0472">Membrane</keyword>
<sequence length="247" mass="28395">MIKKVTKYFVFIGLVTGLLVLYSFTKKRNQQKVVDAITVEFNEGSNPFLTHESVNKLLIQSQVTVKNQPKSILDLHHLENRVASNPYVEKARVFITLGGVLKTHITQKEPIARIISDNEVYYIDKEGAKIPLSSSFSARVPIINGDNLSEKLQEITQLVLFISKDQFLQKEVTGIQILNTNEYVFTVRSGNYRVEFGKYEDVNLKFKKLKAFYNKAIKDKTIKKYKTINLKYHNQVVCTKENQDGEQ</sequence>
<dbReference type="GO" id="GO:0051301">
    <property type="term" value="P:cell division"/>
    <property type="evidence" value="ECO:0007669"/>
    <property type="project" value="UniProtKB-KW"/>
</dbReference>
<dbReference type="AlphaFoldDB" id="A0A238U6X9"/>
<reference evidence="2 3" key="1">
    <citation type="submission" date="2017-07" db="EMBL/GenBank/DDBJ databases">
        <authorList>
            <person name="Sun Z.S."/>
            <person name="Albrecht U."/>
            <person name="Echele G."/>
            <person name="Lee C.C."/>
        </authorList>
    </citation>
    <scope>NUCLEOTIDE SEQUENCE [LARGE SCALE GENOMIC DNA]</scope>
    <source>
        <strain evidence="3">type strain: KCTC 22618</strain>
    </source>
</reference>
<feature type="transmembrane region" description="Helical" evidence="1">
    <location>
        <begin position="6"/>
        <end position="24"/>
    </location>
</feature>
<evidence type="ECO:0000313" key="3">
    <source>
        <dbReference type="Proteomes" id="UP000215214"/>
    </source>
</evidence>
<evidence type="ECO:0000313" key="2">
    <source>
        <dbReference type="EMBL" id="SNR14766.1"/>
    </source>
</evidence>
<keyword evidence="3" id="KW-1185">Reference proteome</keyword>
<proteinExistence type="predicted"/>
<dbReference type="Proteomes" id="UP000215214">
    <property type="component" value="Chromosome TJEJU"/>
</dbReference>